<dbReference type="Gene3D" id="1.10.260.40">
    <property type="entry name" value="lambda repressor-like DNA-binding domains"/>
    <property type="match status" value="1"/>
</dbReference>
<dbReference type="PROSITE" id="PS50932">
    <property type="entry name" value="HTH_LACI_2"/>
    <property type="match status" value="1"/>
</dbReference>
<evidence type="ECO:0000313" key="6">
    <source>
        <dbReference type="Proteomes" id="UP000767327"/>
    </source>
</evidence>
<dbReference type="GO" id="GO:0003700">
    <property type="term" value="F:DNA-binding transcription factor activity"/>
    <property type="evidence" value="ECO:0007669"/>
    <property type="project" value="TreeGrafter"/>
</dbReference>
<keyword evidence="1" id="KW-0805">Transcription regulation</keyword>
<dbReference type="Pfam" id="PF13377">
    <property type="entry name" value="Peripla_BP_3"/>
    <property type="match status" value="1"/>
</dbReference>
<organism evidence="5 6">
    <name type="scientific">Bifidobacterium crudilactis</name>
    <dbReference type="NCBI Taxonomy" id="327277"/>
    <lineage>
        <taxon>Bacteria</taxon>
        <taxon>Bacillati</taxon>
        <taxon>Actinomycetota</taxon>
        <taxon>Actinomycetes</taxon>
        <taxon>Bifidobacteriales</taxon>
        <taxon>Bifidobacteriaceae</taxon>
        <taxon>Bifidobacterium</taxon>
    </lineage>
</organism>
<dbReference type="CDD" id="cd01392">
    <property type="entry name" value="HTH_LacI"/>
    <property type="match status" value="1"/>
</dbReference>
<gene>
    <name evidence="5" type="ORF">GXW98_02560</name>
</gene>
<reference evidence="5" key="2">
    <citation type="submission" date="2020-01" db="EMBL/GenBank/DDBJ databases">
        <authorList>
            <person name="Campanaro S."/>
        </authorList>
    </citation>
    <scope>NUCLEOTIDE SEQUENCE</scope>
    <source>
        <strain evidence="5">AS01afH2WH_6</strain>
    </source>
</reference>
<dbReference type="PANTHER" id="PTHR30146">
    <property type="entry name" value="LACI-RELATED TRANSCRIPTIONAL REPRESSOR"/>
    <property type="match status" value="1"/>
</dbReference>
<keyword evidence="3" id="KW-0804">Transcription</keyword>
<dbReference type="SMART" id="SM00354">
    <property type="entry name" value="HTH_LACI"/>
    <property type="match status" value="1"/>
</dbReference>
<dbReference type="InterPro" id="IPR000843">
    <property type="entry name" value="HTH_LacI"/>
</dbReference>
<dbReference type="RefSeq" id="WP_273172831.1">
    <property type="nucleotide sequence ID" value="NZ_JAAXZR010000010.1"/>
</dbReference>
<dbReference type="Proteomes" id="UP000767327">
    <property type="component" value="Unassembled WGS sequence"/>
</dbReference>
<dbReference type="CDD" id="cd06267">
    <property type="entry name" value="PBP1_LacI_sugar_binding-like"/>
    <property type="match status" value="1"/>
</dbReference>
<dbReference type="SUPFAM" id="SSF53822">
    <property type="entry name" value="Periplasmic binding protein-like I"/>
    <property type="match status" value="1"/>
</dbReference>
<evidence type="ECO:0000256" key="1">
    <source>
        <dbReference type="ARBA" id="ARBA00023015"/>
    </source>
</evidence>
<sequence>MTATIHEVAKEAGVSISTVSRSFTHPELVSEKTKTAVLDIANNLGFSISRSATALKSGVSLRIALLLSDRLGSWFNSAILEGLNSVLHPAGYDISIFQIDSSSDRKSFFDTLPTRRNADAVIVASFDVADTEIERLNTLKVPIIGINSATHNVYNASVRINDELGAMLAFKHVFSLGHRNIVYVQTDPMNSLFFSVQQRKDSFVECCKEASLDPRVLTASASGNRISDVLTQLFTLDSMPTAVICQEDGLAIPLMFQMARSGIRVPRDVSVIGFDDGIYAKDTGLTTIRQDPLAMARTAARMTLELIDGELPNNPQRIFEPQLMLRSSTDVVRA</sequence>
<dbReference type="SUPFAM" id="SSF47413">
    <property type="entry name" value="lambda repressor-like DNA-binding domains"/>
    <property type="match status" value="1"/>
</dbReference>
<dbReference type="GO" id="GO:0000976">
    <property type="term" value="F:transcription cis-regulatory region binding"/>
    <property type="evidence" value="ECO:0007669"/>
    <property type="project" value="TreeGrafter"/>
</dbReference>
<evidence type="ECO:0000256" key="2">
    <source>
        <dbReference type="ARBA" id="ARBA00023125"/>
    </source>
</evidence>
<dbReference type="Pfam" id="PF00356">
    <property type="entry name" value="LacI"/>
    <property type="match status" value="1"/>
</dbReference>
<feature type="domain" description="HTH lacI-type" evidence="4">
    <location>
        <begin position="3"/>
        <end position="57"/>
    </location>
</feature>
<name>A0A971CXX6_9BIFI</name>
<dbReference type="InterPro" id="IPR046335">
    <property type="entry name" value="LacI/GalR-like_sensor"/>
</dbReference>
<dbReference type="InterPro" id="IPR010982">
    <property type="entry name" value="Lambda_DNA-bd_dom_sf"/>
</dbReference>
<accession>A0A971CXX6</accession>
<reference evidence="5" key="1">
    <citation type="journal article" date="2020" name="Biotechnol. Biofuels">
        <title>New insights from the biogas microbiome by comprehensive genome-resolved metagenomics of nearly 1600 species originating from multiple anaerobic digesters.</title>
        <authorList>
            <person name="Campanaro S."/>
            <person name="Treu L."/>
            <person name="Rodriguez-R L.M."/>
            <person name="Kovalovszki A."/>
            <person name="Ziels R.M."/>
            <person name="Maus I."/>
            <person name="Zhu X."/>
            <person name="Kougias P.G."/>
            <person name="Basile A."/>
            <person name="Luo G."/>
            <person name="Schluter A."/>
            <person name="Konstantinidis K.T."/>
            <person name="Angelidaki I."/>
        </authorList>
    </citation>
    <scope>NUCLEOTIDE SEQUENCE</scope>
    <source>
        <strain evidence="5">AS01afH2WH_6</strain>
    </source>
</reference>
<evidence type="ECO:0000259" key="4">
    <source>
        <dbReference type="PROSITE" id="PS50932"/>
    </source>
</evidence>
<dbReference type="AlphaFoldDB" id="A0A971CXX6"/>
<protein>
    <submittedName>
        <fullName evidence="5">LacI family transcriptional regulator</fullName>
    </submittedName>
</protein>
<evidence type="ECO:0000256" key="3">
    <source>
        <dbReference type="ARBA" id="ARBA00023163"/>
    </source>
</evidence>
<dbReference type="PANTHER" id="PTHR30146:SF154">
    <property type="entry name" value="TRANSCRIPTION REGULATOR, MEMBER OF GALR FAMILY"/>
    <property type="match status" value="1"/>
</dbReference>
<dbReference type="Gene3D" id="3.40.50.2300">
    <property type="match status" value="2"/>
</dbReference>
<dbReference type="InterPro" id="IPR028082">
    <property type="entry name" value="Peripla_BP_I"/>
</dbReference>
<comment type="caution">
    <text evidence="5">The sequence shown here is derived from an EMBL/GenBank/DDBJ whole genome shotgun (WGS) entry which is preliminary data.</text>
</comment>
<dbReference type="EMBL" id="JAAXZR010000010">
    <property type="protein sequence ID" value="NLT79154.1"/>
    <property type="molecule type" value="Genomic_DNA"/>
</dbReference>
<proteinExistence type="predicted"/>
<evidence type="ECO:0000313" key="5">
    <source>
        <dbReference type="EMBL" id="NLT79154.1"/>
    </source>
</evidence>
<keyword evidence="2" id="KW-0238">DNA-binding</keyword>